<dbReference type="KEGG" id="slb:AWJ20_4690"/>
<organism evidence="3 4">
    <name type="scientific">Sugiyamaella lignohabitans</name>
    <dbReference type="NCBI Taxonomy" id="796027"/>
    <lineage>
        <taxon>Eukaryota</taxon>
        <taxon>Fungi</taxon>
        <taxon>Dikarya</taxon>
        <taxon>Ascomycota</taxon>
        <taxon>Saccharomycotina</taxon>
        <taxon>Dipodascomycetes</taxon>
        <taxon>Dipodascales</taxon>
        <taxon>Trichomonascaceae</taxon>
        <taxon>Sugiyamaella</taxon>
    </lineage>
</organism>
<name>A0A167E7T0_9ASCO</name>
<evidence type="ECO:0000313" key="3">
    <source>
        <dbReference type="EMBL" id="ANB13746.1"/>
    </source>
</evidence>
<dbReference type="Pfam" id="PF02598">
    <property type="entry name" value="Methyltrn_RNA_3"/>
    <property type="match status" value="1"/>
</dbReference>
<keyword evidence="4" id="KW-1185">Reference proteome</keyword>
<feature type="region of interest" description="Disordered" evidence="2">
    <location>
        <begin position="50"/>
        <end position="70"/>
    </location>
</feature>
<dbReference type="AlphaFoldDB" id="A0A167E7T0"/>
<dbReference type="InterPro" id="IPR029026">
    <property type="entry name" value="tRNA_m1G_MTases_N"/>
</dbReference>
<dbReference type="OrthoDB" id="361029at2759"/>
<dbReference type="InterPro" id="IPR029028">
    <property type="entry name" value="Alpha/beta_knot_MTases"/>
</dbReference>
<dbReference type="InterPro" id="IPR003750">
    <property type="entry name" value="Put_MeTrfase-C9orf114-like"/>
</dbReference>
<dbReference type="PANTHER" id="PTHR12150:SF13">
    <property type="entry name" value="METHYLTRANSFERASE C9ORF114-RELATED"/>
    <property type="match status" value="1"/>
</dbReference>
<dbReference type="RefSeq" id="XP_018736223.1">
    <property type="nucleotide sequence ID" value="XM_018881778.1"/>
</dbReference>
<evidence type="ECO:0000313" key="4">
    <source>
        <dbReference type="Proteomes" id="UP000189580"/>
    </source>
</evidence>
<dbReference type="PANTHER" id="PTHR12150">
    <property type="entry name" value="CLASS IV SAM-BINDING METHYLTRANSFERASE-RELATED"/>
    <property type="match status" value="1"/>
</dbReference>
<dbReference type="EMBL" id="CP014502">
    <property type="protein sequence ID" value="ANB13746.1"/>
    <property type="molecule type" value="Genomic_DNA"/>
</dbReference>
<feature type="compositionally biased region" description="Basic and acidic residues" evidence="2">
    <location>
        <begin position="56"/>
        <end position="67"/>
    </location>
</feature>
<accession>A0A167E7T0</accession>
<dbReference type="Gene3D" id="3.40.1280.10">
    <property type="match status" value="2"/>
</dbReference>
<reference evidence="3 4" key="1">
    <citation type="submission" date="2016-02" db="EMBL/GenBank/DDBJ databases">
        <title>Complete genome sequence and transcriptome regulation of the pentose utilising yeast Sugiyamaella lignohabitans.</title>
        <authorList>
            <person name="Bellasio M."/>
            <person name="Peymann A."/>
            <person name="Valli M."/>
            <person name="Sipitzky M."/>
            <person name="Graf A."/>
            <person name="Sauer M."/>
            <person name="Marx H."/>
            <person name="Mattanovich D."/>
        </authorList>
    </citation>
    <scope>NUCLEOTIDE SEQUENCE [LARGE SCALE GENOMIC DNA]</scope>
    <source>
        <strain evidence="3 4">CBS 10342</strain>
    </source>
</reference>
<dbReference type="Proteomes" id="UP000189580">
    <property type="component" value="Chromosome d"/>
</dbReference>
<comment type="similarity">
    <text evidence="1">Belongs to the class IV-like SAM-binding methyltransferase superfamily.</text>
</comment>
<sequence length="333" mass="36275">MIARAAVLYGASEIVIFDVANVSGSDAVDQDGDTVVSDSVVEKPKKVVFDEAGESSESKKDAKKESEGPSPECIRLASLLQYYITPSYLRNLLFTDLKPLQYAKKLPKIPGLPFLSHSSSQFLEGLTVAGKLPRSATGGVKKKKGSRKSKKQLQLEASTEYVQIGEQNVLKLDNQRVPLGTRVTVDTKSKKVVSPKDAYTSSSGVLFTNKDSFGYTVRIAKTFGKIFSESIYPGGYTYTAYVPSEEFVASSATAYEPIRPIVDKKGTIFDGAKSSSHILLVYGRWADVNKAVQNDKEELNELDDATGIFDGRFAIRASGRTEDAILISLAQLE</sequence>
<evidence type="ECO:0000256" key="1">
    <source>
        <dbReference type="ARBA" id="ARBA00009841"/>
    </source>
</evidence>
<dbReference type="GeneID" id="30036849"/>
<protein>
    <submittedName>
        <fullName evidence="3">Uncharacterized protein</fullName>
    </submittedName>
</protein>
<gene>
    <name evidence="3" type="ORF">AWJ20_4690</name>
</gene>
<dbReference type="SUPFAM" id="SSF75217">
    <property type="entry name" value="alpha/beta knot"/>
    <property type="match status" value="1"/>
</dbReference>
<proteinExistence type="inferred from homology"/>
<evidence type="ECO:0000256" key="2">
    <source>
        <dbReference type="SAM" id="MobiDB-lite"/>
    </source>
</evidence>